<keyword evidence="2" id="KW-0812">Transmembrane</keyword>
<proteinExistence type="predicted"/>
<gene>
    <name evidence="3" type="ORF">LSG31_20245</name>
</gene>
<keyword evidence="2" id="KW-1133">Transmembrane helix</keyword>
<feature type="region of interest" description="Disordered" evidence="1">
    <location>
        <begin position="124"/>
        <end position="157"/>
    </location>
</feature>
<evidence type="ECO:0000313" key="3">
    <source>
        <dbReference type="EMBL" id="UOF90165.1"/>
    </source>
</evidence>
<evidence type="ECO:0000256" key="2">
    <source>
        <dbReference type="SAM" id="Phobius"/>
    </source>
</evidence>
<dbReference type="Gene3D" id="3.30.70.60">
    <property type="match status" value="1"/>
</dbReference>
<sequence length="345" mass="37860">MKAVFNNLKLAIFVYLFVLLICTLLFVYVPKRLQSQVETLQQSVQSKQLLVNALRSQPQKKEFVMPKDAQTLLQQLPSDPQVDRLLVQLNDLFNQTGVQFESISLQNGSDSQSTNEVQRLLNGATGQGKQSQPSNQQQNKQQTANGTAQKNSNANDSQNVKSVTFNLSLNGAYYPMLDFLYQLVHTERLLHVDSIHISHQQGAAASNYPQFSVPSSSVQQAPAQRNSQTSNQPQKQPAQPGNTNGNSPNANSAKLQSSQGQATINPILQSLLANAMRSPNQIQSSQNGAGLPNTQPFLPAAEPNIDNVSVTMTLTAFYMPDASFLGSLPEIPIYPSQQRKNPFVP</sequence>
<feature type="compositionally biased region" description="Polar residues" evidence="1">
    <location>
        <begin position="278"/>
        <end position="296"/>
    </location>
</feature>
<keyword evidence="4" id="KW-1185">Reference proteome</keyword>
<feature type="region of interest" description="Disordered" evidence="1">
    <location>
        <begin position="278"/>
        <end position="298"/>
    </location>
</feature>
<dbReference type="InterPro" id="IPR007445">
    <property type="entry name" value="PilO"/>
</dbReference>
<dbReference type="EMBL" id="CP089291">
    <property type="protein sequence ID" value="UOF90165.1"/>
    <property type="molecule type" value="Genomic_DNA"/>
</dbReference>
<feature type="compositionally biased region" description="Low complexity" evidence="1">
    <location>
        <begin position="127"/>
        <end position="149"/>
    </location>
</feature>
<feature type="compositionally biased region" description="Low complexity" evidence="1">
    <location>
        <begin position="209"/>
        <end position="224"/>
    </location>
</feature>
<dbReference type="InterPro" id="IPR014717">
    <property type="entry name" value="Transl_elong_EF1B/ribsomal_bS6"/>
</dbReference>
<evidence type="ECO:0000256" key="1">
    <source>
        <dbReference type="SAM" id="MobiDB-lite"/>
    </source>
</evidence>
<dbReference type="Pfam" id="PF04350">
    <property type="entry name" value="PilO"/>
    <property type="match status" value="1"/>
</dbReference>
<protein>
    <submittedName>
        <fullName evidence="3">Type 4a pilus biogenesis protein PilO</fullName>
    </submittedName>
</protein>
<reference evidence="3" key="1">
    <citation type="submission" date="2021-12" db="EMBL/GenBank/DDBJ databases">
        <title>Alicyclobacillaceae gen. nov., sp. nov., isolated from chalcocite enrichment system.</title>
        <authorList>
            <person name="Jiang Z."/>
        </authorList>
    </citation>
    <scope>NUCLEOTIDE SEQUENCE</scope>
    <source>
        <strain evidence="3">MYW30-H2</strain>
    </source>
</reference>
<feature type="compositionally biased region" description="Polar residues" evidence="1">
    <location>
        <begin position="225"/>
        <end position="259"/>
    </location>
</feature>
<name>A0ABY4CQP9_9BACL</name>
<accession>A0ABY4CQP9</accession>
<organism evidence="3 4">
    <name type="scientific">Fodinisporobacter ferrooxydans</name>
    <dbReference type="NCBI Taxonomy" id="2901836"/>
    <lineage>
        <taxon>Bacteria</taxon>
        <taxon>Bacillati</taxon>
        <taxon>Bacillota</taxon>
        <taxon>Bacilli</taxon>
        <taxon>Bacillales</taxon>
        <taxon>Alicyclobacillaceae</taxon>
        <taxon>Fodinisporobacter</taxon>
    </lineage>
</organism>
<keyword evidence="2" id="KW-0472">Membrane</keyword>
<dbReference type="RefSeq" id="WP_347436857.1">
    <property type="nucleotide sequence ID" value="NZ_CP089291.1"/>
</dbReference>
<feature type="transmembrane region" description="Helical" evidence="2">
    <location>
        <begin position="12"/>
        <end position="29"/>
    </location>
</feature>
<dbReference type="Proteomes" id="UP000830167">
    <property type="component" value="Chromosome"/>
</dbReference>
<evidence type="ECO:0000313" key="4">
    <source>
        <dbReference type="Proteomes" id="UP000830167"/>
    </source>
</evidence>
<feature type="region of interest" description="Disordered" evidence="1">
    <location>
        <begin position="207"/>
        <end position="259"/>
    </location>
</feature>